<dbReference type="Gene3D" id="3.30.450.20">
    <property type="entry name" value="PAS domain"/>
    <property type="match status" value="3"/>
</dbReference>
<dbReference type="InterPro" id="IPR000014">
    <property type="entry name" value="PAS"/>
</dbReference>
<feature type="domain" description="PAS" evidence="13">
    <location>
        <begin position="328"/>
        <end position="399"/>
    </location>
</feature>
<evidence type="ECO:0000259" key="13">
    <source>
        <dbReference type="PROSITE" id="PS50112"/>
    </source>
</evidence>
<dbReference type="PROSITE" id="PS50109">
    <property type="entry name" value="HIS_KIN"/>
    <property type="match status" value="1"/>
</dbReference>
<evidence type="ECO:0000256" key="4">
    <source>
        <dbReference type="ARBA" id="ARBA00022553"/>
    </source>
</evidence>
<dbReference type="CDD" id="cd00082">
    <property type="entry name" value="HisKA"/>
    <property type="match status" value="1"/>
</dbReference>
<evidence type="ECO:0000256" key="5">
    <source>
        <dbReference type="ARBA" id="ARBA00022679"/>
    </source>
</evidence>
<dbReference type="Pfam" id="PF00512">
    <property type="entry name" value="HisKA"/>
    <property type="match status" value="1"/>
</dbReference>
<dbReference type="KEGG" id="mlir:LPB04_12120"/>
<feature type="domain" description="Response regulatory" evidence="12">
    <location>
        <begin position="717"/>
        <end position="833"/>
    </location>
</feature>
<dbReference type="SMART" id="SM00086">
    <property type="entry name" value="PAC"/>
    <property type="match status" value="3"/>
</dbReference>
<dbReference type="RefSeq" id="WP_193684838.1">
    <property type="nucleotide sequence ID" value="NZ_CP062941.1"/>
</dbReference>
<evidence type="ECO:0000256" key="9">
    <source>
        <dbReference type="PROSITE-ProRule" id="PRU00169"/>
    </source>
</evidence>
<dbReference type="SMART" id="SM00091">
    <property type="entry name" value="PAS"/>
    <property type="match status" value="3"/>
</dbReference>
<dbReference type="Gene3D" id="2.10.70.100">
    <property type="match status" value="1"/>
</dbReference>
<dbReference type="PANTHER" id="PTHR43047">
    <property type="entry name" value="TWO-COMPONENT HISTIDINE PROTEIN KINASE"/>
    <property type="match status" value="1"/>
</dbReference>
<dbReference type="InterPro" id="IPR003594">
    <property type="entry name" value="HATPase_dom"/>
</dbReference>
<dbReference type="SUPFAM" id="SSF55785">
    <property type="entry name" value="PYP-like sensor domain (PAS domain)"/>
    <property type="match status" value="3"/>
</dbReference>
<keyword evidence="7" id="KW-0902">Two-component regulatory system</keyword>
<dbReference type="InterPro" id="IPR013655">
    <property type="entry name" value="PAS_fold_3"/>
</dbReference>
<feature type="domain" description="Histidine kinase" evidence="11">
    <location>
        <begin position="475"/>
        <end position="693"/>
    </location>
</feature>
<dbReference type="SUPFAM" id="SSF52172">
    <property type="entry name" value="CheY-like"/>
    <property type="match status" value="1"/>
</dbReference>
<dbReference type="Pfam" id="PF08447">
    <property type="entry name" value="PAS_3"/>
    <property type="match status" value="2"/>
</dbReference>
<name>A0A7L9TYJ1_9BURK</name>
<evidence type="ECO:0000313" key="16">
    <source>
        <dbReference type="Proteomes" id="UP000593875"/>
    </source>
</evidence>
<dbReference type="GO" id="GO:0009927">
    <property type="term" value="F:histidine phosphotransfer kinase activity"/>
    <property type="evidence" value="ECO:0007669"/>
    <property type="project" value="TreeGrafter"/>
</dbReference>
<feature type="coiled-coil region" evidence="10">
    <location>
        <begin position="448"/>
        <end position="475"/>
    </location>
</feature>
<accession>A0A7L9TYJ1</accession>
<sequence length="835" mass="92136">MPMEPTFDPASRYPLDFSALFDAAPSPYLVLSHDLHIVSVNQAYLNATSTRREDIVGRGMFEVFPDNPDDASASGVANLHASLQRALSTGRPDTMAIQKYDIRIPTADGIRFEERFWSPVNTPVLNAEGTVTHIIHRVEDVTEFVRTKDHTARMASTIDDQAIEIEIANRRLREANETLEQRVAARTEAQRQTEEKLRASELRFRLMADSIPQIVWIIDDSGRGVYFNKQWSAYTGVDLDPTSPYEVSEKFVHPDDHAATMQAWEAARKSGGHFSVEHRIRSAAGCYRWFLVRAESWRDPQSGQILMWFGTSTDVHDRKMAEAALGAREEQLRLAIDAADVGEWDVDVVSQTMYWPRRVKAMFGISPDRPVVLADFYEGVHPEDREHTFASFEAAANPQLRLQYAAEYRTVGKEDGRIRWVAAKGRGLFNDAGECVRVIGTAIDITERKANDEALRESEDRLRQADRRKDEFLAMLAHELRNPLAPISAAAELLQTGRLDEERVQRTSRIIGRQVRHMTGLVDDLLDVSRVTRGLVELEKLPVDVNHVIADAVEQVTPAIRARRHQLELRLTPHATLVQGDSKRLVQVLANLLNNAAKYTHEGGNIRVRTDVRDAHVLIEVSDDGIGMAPELVARAFDLFAQAERSPDRSSGGLGLGLALVRSLVELHHGTARCESAGLGQGSTFTICLPRLPAGEDSDAAHASAGGDSATQAGGLRILVVDDNADAAALLAMLLEASGHQVTVEHDARLALARAKKEAFQVCLLDIGLPEMDGNELARRLRTCPGTAASVMVAVTGYGQEKDREQTAAAGFDHHLVKPIDTGVLASILATVPPA</sequence>
<dbReference type="InterPro" id="IPR036097">
    <property type="entry name" value="HisK_dim/P_sf"/>
</dbReference>
<evidence type="ECO:0000313" key="15">
    <source>
        <dbReference type="EMBL" id="QOL47778.1"/>
    </source>
</evidence>
<dbReference type="InterPro" id="IPR005467">
    <property type="entry name" value="His_kinase_dom"/>
</dbReference>
<feature type="domain" description="PAS" evidence="13">
    <location>
        <begin position="200"/>
        <end position="271"/>
    </location>
</feature>
<feature type="domain" description="PAC" evidence="14">
    <location>
        <begin position="404"/>
        <end position="457"/>
    </location>
</feature>
<dbReference type="SMART" id="SM00448">
    <property type="entry name" value="REC"/>
    <property type="match status" value="1"/>
</dbReference>
<dbReference type="CDD" id="cd00130">
    <property type="entry name" value="PAS"/>
    <property type="match status" value="3"/>
</dbReference>
<reference evidence="15 16" key="1">
    <citation type="submission" date="2020-10" db="EMBL/GenBank/DDBJ databases">
        <title>Genome sequencing of Massilia sp. LPB0304.</title>
        <authorList>
            <person name="Kim J."/>
        </authorList>
    </citation>
    <scope>NUCLEOTIDE SEQUENCE [LARGE SCALE GENOMIC DNA]</scope>
    <source>
        <strain evidence="15 16">LPB0304</strain>
    </source>
</reference>
<evidence type="ECO:0000259" key="12">
    <source>
        <dbReference type="PROSITE" id="PS50110"/>
    </source>
</evidence>
<dbReference type="FunFam" id="3.30.450.20:FF:000099">
    <property type="entry name" value="Sensory box sensor histidine kinase"/>
    <property type="match status" value="1"/>
</dbReference>
<dbReference type="SMART" id="SM00387">
    <property type="entry name" value="HATPase_c"/>
    <property type="match status" value="1"/>
</dbReference>
<gene>
    <name evidence="15" type="ORF">LPB04_12120</name>
</gene>
<dbReference type="InterPro" id="IPR011006">
    <property type="entry name" value="CheY-like_superfamily"/>
</dbReference>
<dbReference type="EC" id="2.7.13.3" evidence="3"/>
<dbReference type="InterPro" id="IPR003661">
    <property type="entry name" value="HisK_dim/P_dom"/>
</dbReference>
<feature type="modified residue" description="4-aspartylphosphate" evidence="9">
    <location>
        <position position="766"/>
    </location>
</feature>
<dbReference type="NCBIfam" id="TIGR00229">
    <property type="entry name" value="sensory_box"/>
    <property type="match status" value="2"/>
</dbReference>
<keyword evidence="4 9" id="KW-0597">Phosphoprotein</keyword>
<dbReference type="Pfam" id="PF02518">
    <property type="entry name" value="HATPase_c"/>
    <property type="match status" value="1"/>
</dbReference>
<keyword evidence="16" id="KW-1185">Reference proteome</keyword>
<dbReference type="PANTHER" id="PTHR43047:SF72">
    <property type="entry name" value="OSMOSENSING HISTIDINE PROTEIN KINASE SLN1"/>
    <property type="match status" value="1"/>
</dbReference>
<evidence type="ECO:0000256" key="10">
    <source>
        <dbReference type="SAM" id="Coils"/>
    </source>
</evidence>
<dbReference type="PRINTS" id="PR00344">
    <property type="entry name" value="BCTRLSENSOR"/>
</dbReference>
<dbReference type="InterPro" id="IPR001610">
    <property type="entry name" value="PAC"/>
</dbReference>
<keyword evidence="5" id="KW-0808">Transferase</keyword>
<dbReference type="Gene3D" id="3.40.50.2300">
    <property type="match status" value="1"/>
</dbReference>
<evidence type="ECO:0000256" key="3">
    <source>
        <dbReference type="ARBA" id="ARBA00012438"/>
    </source>
</evidence>
<dbReference type="Gene3D" id="3.30.565.10">
    <property type="entry name" value="Histidine kinase-like ATPase, C-terminal domain"/>
    <property type="match status" value="1"/>
</dbReference>
<evidence type="ECO:0000256" key="7">
    <source>
        <dbReference type="ARBA" id="ARBA00023012"/>
    </source>
</evidence>
<protein>
    <recommendedName>
        <fullName evidence="3">histidine kinase</fullName>
        <ecNumber evidence="3">2.7.13.3</ecNumber>
    </recommendedName>
</protein>
<dbReference type="Pfam" id="PF08448">
    <property type="entry name" value="PAS_4"/>
    <property type="match status" value="1"/>
</dbReference>
<comment type="subcellular location">
    <subcellularLocation>
        <location evidence="2">Cell inner membrane</location>
        <topology evidence="2">Multi-pass membrane protein</topology>
    </subcellularLocation>
</comment>
<feature type="coiled-coil region" evidence="10">
    <location>
        <begin position="158"/>
        <end position="195"/>
    </location>
</feature>
<dbReference type="InterPro" id="IPR013656">
    <property type="entry name" value="PAS_4"/>
</dbReference>
<evidence type="ECO:0000259" key="11">
    <source>
        <dbReference type="PROSITE" id="PS50109"/>
    </source>
</evidence>
<dbReference type="Proteomes" id="UP000593875">
    <property type="component" value="Chromosome"/>
</dbReference>
<keyword evidence="6" id="KW-0418">Kinase</keyword>
<dbReference type="EMBL" id="CP062941">
    <property type="protein sequence ID" value="QOL47778.1"/>
    <property type="molecule type" value="Genomic_DNA"/>
</dbReference>
<dbReference type="SMART" id="SM00388">
    <property type="entry name" value="HisKA"/>
    <property type="match status" value="1"/>
</dbReference>
<dbReference type="SUPFAM" id="SSF47384">
    <property type="entry name" value="Homodimeric domain of signal transducing histidine kinase"/>
    <property type="match status" value="1"/>
</dbReference>
<dbReference type="Gene3D" id="1.10.287.130">
    <property type="match status" value="1"/>
</dbReference>
<dbReference type="PROSITE" id="PS50112">
    <property type="entry name" value="PAS"/>
    <property type="match status" value="2"/>
</dbReference>
<dbReference type="InterPro" id="IPR036890">
    <property type="entry name" value="HATPase_C_sf"/>
</dbReference>
<dbReference type="GO" id="GO:0005886">
    <property type="term" value="C:plasma membrane"/>
    <property type="evidence" value="ECO:0007669"/>
    <property type="project" value="UniProtKB-SubCell"/>
</dbReference>
<dbReference type="Pfam" id="PF00072">
    <property type="entry name" value="Response_reg"/>
    <property type="match status" value="1"/>
</dbReference>
<dbReference type="InterPro" id="IPR004358">
    <property type="entry name" value="Sig_transdc_His_kin-like_C"/>
</dbReference>
<dbReference type="SUPFAM" id="SSF55874">
    <property type="entry name" value="ATPase domain of HSP90 chaperone/DNA topoisomerase II/histidine kinase"/>
    <property type="match status" value="1"/>
</dbReference>
<dbReference type="GO" id="GO:0000155">
    <property type="term" value="F:phosphorelay sensor kinase activity"/>
    <property type="evidence" value="ECO:0007669"/>
    <property type="project" value="InterPro"/>
</dbReference>
<dbReference type="AlphaFoldDB" id="A0A7L9TYJ1"/>
<dbReference type="FunFam" id="3.30.565.10:FF:000006">
    <property type="entry name" value="Sensor histidine kinase WalK"/>
    <property type="match status" value="1"/>
</dbReference>
<keyword evidence="8" id="KW-0472">Membrane</keyword>
<dbReference type="InterPro" id="IPR035965">
    <property type="entry name" value="PAS-like_dom_sf"/>
</dbReference>
<keyword evidence="10" id="KW-0175">Coiled coil</keyword>
<evidence type="ECO:0000256" key="6">
    <source>
        <dbReference type="ARBA" id="ARBA00022777"/>
    </source>
</evidence>
<dbReference type="CDD" id="cd00075">
    <property type="entry name" value="HATPase"/>
    <property type="match status" value="1"/>
</dbReference>
<evidence type="ECO:0000256" key="8">
    <source>
        <dbReference type="ARBA" id="ARBA00023136"/>
    </source>
</evidence>
<organism evidence="15 16">
    <name type="scientific">Massilia litorea</name>
    <dbReference type="NCBI Taxonomy" id="2769491"/>
    <lineage>
        <taxon>Bacteria</taxon>
        <taxon>Pseudomonadati</taxon>
        <taxon>Pseudomonadota</taxon>
        <taxon>Betaproteobacteria</taxon>
        <taxon>Burkholderiales</taxon>
        <taxon>Oxalobacteraceae</taxon>
        <taxon>Telluria group</taxon>
        <taxon>Massilia</taxon>
    </lineage>
</organism>
<evidence type="ECO:0000256" key="1">
    <source>
        <dbReference type="ARBA" id="ARBA00000085"/>
    </source>
</evidence>
<dbReference type="InterPro" id="IPR000700">
    <property type="entry name" value="PAS-assoc_C"/>
</dbReference>
<evidence type="ECO:0000259" key="14">
    <source>
        <dbReference type="PROSITE" id="PS50113"/>
    </source>
</evidence>
<dbReference type="FunFam" id="1.10.287.130:FF:000001">
    <property type="entry name" value="Two-component sensor histidine kinase"/>
    <property type="match status" value="1"/>
</dbReference>
<evidence type="ECO:0000256" key="2">
    <source>
        <dbReference type="ARBA" id="ARBA00004429"/>
    </source>
</evidence>
<dbReference type="InterPro" id="IPR001789">
    <property type="entry name" value="Sig_transdc_resp-reg_receiver"/>
</dbReference>
<feature type="domain" description="PAC" evidence="14">
    <location>
        <begin position="98"/>
        <end position="153"/>
    </location>
</feature>
<dbReference type="PROSITE" id="PS50110">
    <property type="entry name" value="RESPONSE_REGULATORY"/>
    <property type="match status" value="1"/>
</dbReference>
<comment type="catalytic activity">
    <reaction evidence="1">
        <text>ATP + protein L-histidine = ADP + protein N-phospho-L-histidine.</text>
        <dbReference type="EC" id="2.7.13.3"/>
    </reaction>
</comment>
<feature type="domain" description="PAC" evidence="14">
    <location>
        <begin position="274"/>
        <end position="327"/>
    </location>
</feature>
<dbReference type="PROSITE" id="PS50113">
    <property type="entry name" value="PAC"/>
    <property type="match status" value="3"/>
</dbReference>
<proteinExistence type="predicted"/>